<dbReference type="GO" id="GO:0015627">
    <property type="term" value="C:type II protein secretion system complex"/>
    <property type="evidence" value="ECO:0007669"/>
    <property type="project" value="InterPro"/>
</dbReference>
<keyword evidence="4" id="KW-1185">Reference proteome</keyword>
<dbReference type="Pfam" id="PF07963">
    <property type="entry name" value="N_methyl"/>
    <property type="match status" value="1"/>
</dbReference>
<proteinExistence type="predicted"/>
<dbReference type="KEGG" id="pbas:SMSP2_02243"/>
<dbReference type="RefSeq" id="WP_146684049.1">
    <property type="nucleotide sequence ID" value="NZ_CP019646.1"/>
</dbReference>
<reference evidence="4" key="1">
    <citation type="submission" date="2017-02" db="EMBL/GenBank/DDBJ databases">
        <title>Comparative genomics and description of representatives of a novel lineage of planctomycetes thriving in anoxic sediments.</title>
        <authorList>
            <person name="Spring S."/>
            <person name="Bunk B."/>
            <person name="Sproer C."/>
        </authorList>
    </citation>
    <scope>NUCLEOTIDE SEQUENCE [LARGE SCALE GENOMIC DNA]</scope>
    <source>
        <strain evidence="4">SM-Chi-D1</strain>
    </source>
</reference>
<feature type="transmembrane region" description="Helical" evidence="2">
    <location>
        <begin position="21"/>
        <end position="43"/>
    </location>
</feature>
<protein>
    <submittedName>
        <fullName evidence="3">PilD-dependent protein PddA</fullName>
    </submittedName>
</protein>
<dbReference type="PANTHER" id="PTHR30093">
    <property type="entry name" value="GENERAL SECRETION PATHWAY PROTEIN G"/>
    <property type="match status" value="1"/>
</dbReference>
<keyword evidence="2" id="KW-0472">Membrane</keyword>
<dbReference type="NCBIfam" id="TIGR02532">
    <property type="entry name" value="IV_pilin_GFxxxE"/>
    <property type="match status" value="1"/>
</dbReference>
<dbReference type="InterPro" id="IPR000983">
    <property type="entry name" value="Bac_GSPG_pilin"/>
</dbReference>
<dbReference type="STRING" id="1851148.SMSP2_02243"/>
<keyword evidence="2" id="KW-1133">Transmembrane helix</keyword>
<dbReference type="EMBL" id="CP019646">
    <property type="protein sequence ID" value="AQQ71864.1"/>
    <property type="molecule type" value="Genomic_DNA"/>
</dbReference>
<evidence type="ECO:0000256" key="1">
    <source>
        <dbReference type="ARBA" id="ARBA00022481"/>
    </source>
</evidence>
<accession>A0A1Q2MGT4</accession>
<dbReference type="AlphaFoldDB" id="A0A1Q2MGT4"/>
<dbReference type="GO" id="GO:0015628">
    <property type="term" value="P:protein secretion by the type II secretion system"/>
    <property type="evidence" value="ECO:0007669"/>
    <property type="project" value="InterPro"/>
</dbReference>
<dbReference type="OrthoDB" id="279149at2"/>
<dbReference type="PRINTS" id="PR00813">
    <property type="entry name" value="BCTERIALGSPG"/>
</dbReference>
<dbReference type="InterPro" id="IPR045584">
    <property type="entry name" value="Pilin-like"/>
</dbReference>
<evidence type="ECO:0000256" key="2">
    <source>
        <dbReference type="SAM" id="Phobius"/>
    </source>
</evidence>
<name>A0A1Q2MGT4_9BACT</name>
<sequence length="273" mass="31267">MNKKYNVKYRGGYRKSLGGFTLIELLVVISIIALLMAILMPSLQKVRDSAKNVVCMSNLRQWGLIAQMYTQDNNNRFHAGRFNVADPAKDKSWLEVWEPYYQTPEILLCPSSSRSRSEVAKNTAIGSTKYAWGVFKGNSGNNWDVEGATGSYGLNSWITNPPQGGKKPTGGYQKYWRSLDVDNADNVPLMGDCMFISAWPQDTDALPPYEDFYSGNSGYNLARFCMQRHDEGINLIFLDQSVRNSGLQELWRLKWHREFRTDLRLPRKPQWLE</sequence>
<keyword evidence="1" id="KW-0488">Methylation</keyword>
<organism evidence="3 4">
    <name type="scientific">Limihaloglobus sulfuriphilus</name>
    <dbReference type="NCBI Taxonomy" id="1851148"/>
    <lineage>
        <taxon>Bacteria</taxon>
        <taxon>Pseudomonadati</taxon>
        <taxon>Planctomycetota</taxon>
        <taxon>Phycisphaerae</taxon>
        <taxon>Sedimentisphaerales</taxon>
        <taxon>Sedimentisphaeraceae</taxon>
        <taxon>Limihaloglobus</taxon>
    </lineage>
</organism>
<evidence type="ECO:0000313" key="4">
    <source>
        <dbReference type="Proteomes" id="UP000188181"/>
    </source>
</evidence>
<dbReference type="InterPro" id="IPR012902">
    <property type="entry name" value="N_methyl_site"/>
</dbReference>
<evidence type="ECO:0000313" key="3">
    <source>
        <dbReference type="EMBL" id="AQQ71864.1"/>
    </source>
</evidence>
<dbReference type="Proteomes" id="UP000188181">
    <property type="component" value="Chromosome"/>
</dbReference>
<gene>
    <name evidence="3" type="primary">xcpT_16</name>
    <name evidence="3" type="ORF">SMSP2_02243</name>
</gene>
<keyword evidence="2" id="KW-0812">Transmembrane</keyword>
<dbReference type="SUPFAM" id="SSF54523">
    <property type="entry name" value="Pili subunits"/>
    <property type="match status" value="1"/>
</dbReference>
<dbReference type="PANTHER" id="PTHR30093:SF2">
    <property type="entry name" value="TYPE II SECRETION SYSTEM PROTEIN H"/>
    <property type="match status" value="1"/>
</dbReference>
<dbReference type="Gene3D" id="3.30.700.10">
    <property type="entry name" value="Glycoprotein, Type 4 Pilin"/>
    <property type="match status" value="1"/>
</dbReference>
<dbReference type="PROSITE" id="PS00409">
    <property type="entry name" value="PROKAR_NTER_METHYL"/>
    <property type="match status" value="1"/>
</dbReference>